<dbReference type="RefSeq" id="WP_109708325.1">
    <property type="nucleotide sequence ID" value="NZ_QGDS01000001.1"/>
</dbReference>
<reference evidence="3" key="1">
    <citation type="submission" date="2017-07" db="EMBL/GenBank/DDBJ databases">
        <authorList>
            <person name="Varghese N."/>
            <person name="Submissions S."/>
        </authorList>
    </citation>
    <scope>NUCLEOTIDE SEQUENCE [LARGE SCALE GENOMIC DNA]</scope>
    <source>
        <strain evidence="3">NLAE-zl-C134</strain>
    </source>
</reference>
<evidence type="ECO:0000313" key="3">
    <source>
        <dbReference type="Proteomes" id="UP000254051"/>
    </source>
</evidence>
<feature type="chain" id="PRO_5043163585" description="Lipoprotein" evidence="1">
    <location>
        <begin position="23"/>
        <end position="273"/>
    </location>
</feature>
<dbReference type="AlphaFoldDB" id="A0A316A419"/>
<evidence type="ECO:0000313" key="2">
    <source>
        <dbReference type="EMBL" id="SUQ12266.1"/>
    </source>
</evidence>
<feature type="signal peptide" evidence="1">
    <location>
        <begin position="1"/>
        <end position="22"/>
    </location>
</feature>
<sequence length="273" mass="30267">MKRSIKKTICLLLAGICCVNMLTGCSSRLTPAKLMSAVTENLAEVTSVSNSLSMDIELEDVLDSTKISMDMEMENTTKPMAGHAEGTAEVNMSGTKVGSDIEIYQVTEDKQFVTYSSMYGKWSRESSKNPKKSTFNGNLFQEAGNSVKSFRIAEEPVRVGEEECYEMYGDITGKELLQFMGLDMMEAFGLVDIPGGDTIAELKIPVTIDVYKEKMLPARVMIDMTDVMNDLYDQHDKSTNVNNFMIKLGYTGFNQVQKIEVPQDVKQAAEGTL</sequence>
<protein>
    <recommendedName>
        <fullName evidence="4">Lipoprotein</fullName>
    </recommendedName>
</protein>
<organism evidence="2 3">
    <name type="scientific">Faecalicatena contorta</name>
    <dbReference type="NCBI Taxonomy" id="39482"/>
    <lineage>
        <taxon>Bacteria</taxon>
        <taxon>Bacillati</taxon>
        <taxon>Bacillota</taxon>
        <taxon>Clostridia</taxon>
        <taxon>Lachnospirales</taxon>
        <taxon>Lachnospiraceae</taxon>
        <taxon>Faecalicatena</taxon>
    </lineage>
</organism>
<evidence type="ECO:0008006" key="4">
    <source>
        <dbReference type="Google" id="ProtNLM"/>
    </source>
</evidence>
<dbReference type="Pfam" id="PF20316">
    <property type="entry name" value="DUF6612"/>
    <property type="match status" value="1"/>
</dbReference>
<proteinExistence type="predicted"/>
<keyword evidence="3" id="KW-1185">Reference proteome</keyword>
<dbReference type="InterPro" id="IPR046720">
    <property type="entry name" value="DUF6612"/>
</dbReference>
<dbReference type="OrthoDB" id="2067217at2"/>
<dbReference type="Gene3D" id="2.50.20.20">
    <property type="match status" value="1"/>
</dbReference>
<gene>
    <name evidence="2" type="ORF">SAMN05216529_101156</name>
</gene>
<keyword evidence="1" id="KW-0732">Signal</keyword>
<dbReference type="PROSITE" id="PS51257">
    <property type="entry name" value="PROKAR_LIPOPROTEIN"/>
    <property type="match status" value="1"/>
</dbReference>
<accession>A0A316A419</accession>
<name>A0A316A419_9FIRM</name>
<dbReference type="Proteomes" id="UP000254051">
    <property type="component" value="Unassembled WGS sequence"/>
</dbReference>
<evidence type="ECO:0000256" key="1">
    <source>
        <dbReference type="SAM" id="SignalP"/>
    </source>
</evidence>
<dbReference type="EMBL" id="UHJJ01000001">
    <property type="protein sequence ID" value="SUQ12266.1"/>
    <property type="molecule type" value="Genomic_DNA"/>
</dbReference>